<accession>A0A4U0X682</accession>
<keyword evidence="1" id="KW-1133">Transmembrane helix</keyword>
<feature type="transmembrane region" description="Helical" evidence="1">
    <location>
        <begin position="138"/>
        <end position="161"/>
    </location>
</feature>
<feature type="transmembrane region" description="Helical" evidence="1">
    <location>
        <begin position="218"/>
        <end position="238"/>
    </location>
</feature>
<dbReference type="EMBL" id="NAJN01001928">
    <property type="protein sequence ID" value="TKA59884.1"/>
    <property type="molecule type" value="Genomic_DNA"/>
</dbReference>
<organism evidence="3 4">
    <name type="scientific">Cryomyces minteri</name>
    <dbReference type="NCBI Taxonomy" id="331657"/>
    <lineage>
        <taxon>Eukaryota</taxon>
        <taxon>Fungi</taxon>
        <taxon>Dikarya</taxon>
        <taxon>Ascomycota</taxon>
        <taxon>Pezizomycotina</taxon>
        <taxon>Dothideomycetes</taxon>
        <taxon>Dothideomycetes incertae sedis</taxon>
        <taxon>Cryomyces</taxon>
    </lineage>
</organism>
<dbReference type="AlphaFoldDB" id="A0A4U0X682"/>
<gene>
    <name evidence="3" type="ORF">B0A49_07148</name>
    <name evidence="2" type="ORF">B0A49_08915</name>
</gene>
<evidence type="ECO:0000313" key="4">
    <source>
        <dbReference type="Proteomes" id="UP000308768"/>
    </source>
</evidence>
<protein>
    <submittedName>
        <fullName evidence="3">Uncharacterized protein</fullName>
    </submittedName>
</protein>
<evidence type="ECO:0000256" key="1">
    <source>
        <dbReference type="SAM" id="Phobius"/>
    </source>
</evidence>
<dbReference type="GO" id="GO:0005794">
    <property type="term" value="C:Golgi apparatus"/>
    <property type="evidence" value="ECO:0007669"/>
    <property type="project" value="TreeGrafter"/>
</dbReference>
<keyword evidence="4" id="KW-1185">Reference proteome</keyword>
<dbReference type="PANTHER" id="PTHR34391:SF1">
    <property type="entry name" value="UPF0658 GOLGI APPARATUS MEMBRANE PROTEIN C1952.10C-RELATED"/>
    <property type="match status" value="1"/>
</dbReference>
<feature type="transmembrane region" description="Helical" evidence="1">
    <location>
        <begin position="53"/>
        <end position="73"/>
    </location>
</feature>
<proteinExistence type="predicted"/>
<dbReference type="OrthoDB" id="2448307at2759"/>
<reference evidence="3 4" key="1">
    <citation type="submission" date="2017-03" db="EMBL/GenBank/DDBJ databases">
        <title>Genomes of endolithic fungi from Antarctica.</title>
        <authorList>
            <person name="Coleine C."/>
            <person name="Masonjones S."/>
            <person name="Stajich J.E."/>
        </authorList>
    </citation>
    <scope>NUCLEOTIDE SEQUENCE [LARGE SCALE GENOMIC DNA]</scope>
    <source>
        <strain evidence="3 4">CCFEE 5187</strain>
    </source>
</reference>
<dbReference type="EMBL" id="NAJN01000607">
    <property type="protein sequence ID" value="TKA70916.1"/>
    <property type="molecule type" value="Genomic_DNA"/>
</dbReference>
<evidence type="ECO:0000313" key="2">
    <source>
        <dbReference type="EMBL" id="TKA59884.1"/>
    </source>
</evidence>
<dbReference type="Proteomes" id="UP000308768">
    <property type="component" value="Unassembled WGS sequence"/>
</dbReference>
<keyword evidence="1" id="KW-0472">Membrane</keyword>
<feature type="transmembrane region" description="Helical" evidence="1">
    <location>
        <begin position="12"/>
        <end position="32"/>
    </location>
</feature>
<feature type="transmembrane region" description="Helical" evidence="1">
    <location>
        <begin position="244"/>
        <end position="266"/>
    </location>
</feature>
<feature type="transmembrane region" description="Helical" evidence="1">
    <location>
        <begin position="79"/>
        <end position="97"/>
    </location>
</feature>
<dbReference type="InterPro" id="IPR040410">
    <property type="entry name" value="UPF0658_Golgi"/>
</dbReference>
<keyword evidence="1" id="KW-0812">Transmembrane</keyword>
<evidence type="ECO:0000313" key="3">
    <source>
        <dbReference type="EMBL" id="TKA70916.1"/>
    </source>
</evidence>
<sequence>MYKPNTKWTWSFTIISLVQAIASLGLEGYVFAKFQTSLLATAKGTTQSRTIPTYLSLFIFGFLYQLVLVWDALRLKNTIQVIGLCLYNLGLLIYAAVQVDQIRQAVTTLGDLRDVEPQPGGNAGSDAGLALWRGMRPYLIAVPCVIALGLILLSFVAWKLYDEFAWSIYKHISADLRLKRRYLTYQIYIALLKFDFFFFLGFTVQFLVVVVNTSDAEFYITIAAVPITIVLLLLAAFWTRRESVMGMMCIIMLYFAALAYFLFKLVRMYAASSGHRRDDYSPARKSLTTFAAITVLLLVVTIVNACWCTHNFNKGLKPHIAKRKVPNPEDKTRGGYGEFGSQPVGLGQVTSRMTID</sequence>
<comment type="caution">
    <text evidence="3">The sequence shown here is derived from an EMBL/GenBank/DDBJ whole genome shotgun (WGS) entry which is preliminary data.</text>
</comment>
<dbReference type="PANTHER" id="PTHR34391">
    <property type="entry name" value="UPF0658 GOLGI APPARATUS MEMBRANE PROTEIN C1952.10C-RELATED"/>
    <property type="match status" value="1"/>
</dbReference>
<name>A0A4U0X682_9PEZI</name>
<feature type="transmembrane region" description="Helical" evidence="1">
    <location>
        <begin position="287"/>
        <end position="307"/>
    </location>
</feature>
<feature type="transmembrane region" description="Helical" evidence="1">
    <location>
        <begin position="185"/>
        <end position="211"/>
    </location>
</feature>